<dbReference type="PANTHER" id="PTHR43586:SF21">
    <property type="entry name" value="PYRIDOXAL PHOSPHATE (PLP)-DEPENDENT ASPARTATE AMINOTRANSFERASE SUPERFAMILY"/>
    <property type="match status" value="1"/>
</dbReference>
<gene>
    <name evidence="2" type="ORF">C8A04DRAFT_29770</name>
</gene>
<dbReference type="Gene3D" id="3.40.640.10">
    <property type="entry name" value="Type I PLP-dependent aspartate aminotransferase-like (Major domain)"/>
    <property type="match status" value="1"/>
</dbReference>
<dbReference type="InterPro" id="IPR015421">
    <property type="entry name" value="PyrdxlP-dep_Trfase_major"/>
</dbReference>
<dbReference type="InterPro" id="IPR000192">
    <property type="entry name" value="Aminotrans_V_dom"/>
</dbReference>
<comment type="caution">
    <text evidence="2">The sequence shown here is derived from an EMBL/GenBank/DDBJ whole genome shotgun (WGS) entry which is preliminary data.</text>
</comment>
<name>A0AAN6V0K0_9PEZI</name>
<reference evidence="2" key="1">
    <citation type="journal article" date="2023" name="Mol. Phylogenet. Evol.">
        <title>Genome-scale phylogeny and comparative genomics of the fungal order Sordariales.</title>
        <authorList>
            <person name="Hensen N."/>
            <person name="Bonometti L."/>
            <person name="Westerberg I."/>
            <person name="Brannstrom I.O."/>
            <person name="Guillou S."/>
            <person name="Cros-Aarteil S."/>
            <person name="Calhoun S."/>
            <person name="Haridas S."/>
            <person name="Kuo A."/>
            <person name="Mondo S."/>
            <person name="Pangilinan J."/>
            <person name="Riley R."/>
            <person name="LaButti K."/>
            <person name="Andreopoulos B."/>
            <person name="Lipzen A."/>
            <person name="Chen C."/>
            <person name="Yan M."/>
            <person name="Daum C."/>
            <person name="Ng V."/>
            <person name="Clum A."/>
            <person name="Steindorff A."/>
            <person name="Ohm R.A."/>
            <person name="Martin F."/>
            <person name="Silar P."/>
            <person name="Natvig D.O."/>
            <person name="Lalanne C."/>
            <person name="Gautier V."/>
            <person name="Ament-Velasquez S.L."/>
            <person name="Kruys A."/>
            <person name="Hutchinson M.I."/>
            <person name="Powell A.J."/>
            <person name="Barry K."/>
            <person name="Miller A.N."/>
            <person name="Grigoriev I.V."/>
            <person name="Debuchy R."/>
            <person name="Gladieux P."/>
            <person name="Hiltunen Thoren M."/>
            <person name="Johannesson H."/>
        </authorList>
    </citation>
    <scope>NUCLEOTIDE SEQUENCE</scope>
    <source>
        <strain evidence="2">CBS 141.50</strain>
    </source>
</reference>
<evidence type="ECO:0000313" key="3">
    <source>
        <dbReference type="Proteomes" id="UP001302676"/>
    </source>
</evidence>
<reference evidence="2" key="2">
    <citation type="submission" date="2023-05" db="EMBL/GenBank/DDBJ databases">
        <authorList>
            <consortium name="Lawrence Berkeley National Laboratory"/>
            <person name="Steindorff A."/>
            <person name="Hensen N."/>
            <person name="Bonometti L."/>
            <person name="Westerberg I."/>
            <person name="Brannstrom I.O."/>
            <person name="Guillou S."/>
            <person name="Cros-Aarteil S."/>
            <person name="Calhoun S."/>
            <person name="Haridas S."/>
            <person name="Kuo A."/>
            <person name="Mondo S."/>
            <person name="Pangilinan J."/>
            <person name="Riley R."/>
            <person name="Labutti K."/>
            <person name="Andreopoulos B."/>
            <person name="Lipzen A."/>
            <person name="Chen C."/>
            <person name="Yanf M."/>
            <person name="Daum C."/>
            <person name="Ng V."/>
            <person name="Clum A."/>
            <person name="Ohm R."/>
            <person name="Martin F."/>
            <person name="Silar P."/>
            <person name="Natvig D."/>
            <person name="Lalanne C."/>
            <person name="Gautier V."/>
            <person name="Ament-Velasquez S.L."/>
            <person name="Kruys A."/>
            <person name="Hutchinson M.I."/>
            <person name="Powell A.J."/>
            <person name="Barry K."/>
            <person name="Miller A.N."/>
            <person name="Grigoriev I.V."/>
            <person name="Debuchy R."/>
            <person name="Gladieux P."/>
            <person name="Thoren M.H."/>
            <person name="Johannesson H."/>
        </authorList>
    </citation>
    <scope>NUCLEOTIDE SEQUENCE</scope>
    <source>
        <strain evidence="2">CBS 141.50</strain>
    </source>
</reference>
<sequence length="423" mass="46079">MTTLDLDEVRAAFPALAGDRVYFDNAGGSQALGAVADWIRDYLLNTNVQLGASYTTGKESTARYNEGYAAAAEYIGVSPSEIVLGPSTSQLFRNVSHALRFSEHDELVLSALDHEANIGPWVDLAVRQNVIIKWWRPDPDAPPNPLNPSKTNPTLLASDLPSLITPKTRLVALTHASNILGTIHDIPTIATTIHALNPSTLVCVDAVAYAPHRPVHIPSLGGVDLYAFSWYKVFGPHLAQLYASPRAMGEIRSLGHFFKEGRTLEDKLGLAGAGYELVSGLPAVVGYLRGKWEGIERQEGVLVGVLLGWLRGREGKGKGGITIYGERGEEDGESEEEIGKKRVPTVSFTVEGWSAKEVVERVEEECGGRVGIRWGSFYSERLAKEVLGLGEDGVVRVSMVHYNTVEEVKTLIGLLEKVLDERK</sequence>
<keyword evidence="3" id="KW-1185">Reference proteome</keyword>
<dbReference type="InterPro" id="IPR015424">
    <property type="entry name" value="PyrdxlP-dep_Trfase"/>
</dbReference>
<dbReference type="Proteomes" id="UP001302676">
    <property type="component" value="Unassembled WGS sequence"/>
</dbReference>
<protein>
    <submittedName>
        <fullName evidence="2">Cysteine desulfurase</fullName>
    </submittedName>
</protein>
<dbReference type="AlphaFoldDB" id="A0AAN6V0K0"/>
<accession>A0AAN6V0K0</accession>
<dbReference type="Gene3D" id="3.90.1150.10">
    <property type="entry name" value="Aspartate Aminotransferase, domain 1"/>
    <property type="match status" value="1"/>
</dbReference>
<dbReference type="Pfam" id="PF00266">
    <property type="entry name" value="Aminotran_5"/>
    <property type="match status" value="1"/>
</dbReference>
<dbReference type="SUPFAM" id="SSF53383">
    <property type="entry name" value="PLP-dependent transferases"/>
    <property type="match status" value="1"/>
</dbReference>
<dbReference type="InterPro" id="IPR015422">
    <property type="entry name" value="PyrdxlP-dep_Trfase_small"/>
</dbReference>
<organism evidence="2 3">
    <name type="scientific">Dichotomopilus funicola</name>
    <dbReference type="NCBI Taxonomy" id="1934379"/>
    <lineage>
        <taxon>Eukaryota</taxon>
        <taxon>Fungi</taxon>
        <taxon>Dikarya</taxon>
        <taxon>Ascomycota</taxon>
        <taxon>Pezizomycotina</taxon>
        <taxon>Sordariomycetes</taxon>
        <taxon>Sordariomycetidae</taxon>
        <taxon>Sordariales</taxon>
        <taxon>Chaetomiaceae</taxon>
        <taxon>Dichotomopilus</taxon>
    </lineage>
</organism>
<feature type="domain" description="Aminotransferase class V" evidence="1">
    <location>
        <begin position="21"/>
        <end position="251"/>
    </location>
</feature>
<evidence type="ECO:0000259" key="1">
    <source>
        <dbReference type="Pfam" id="PF00266"/>
    </source>
</evidence>
<dbReference type="GeneID" id="87817737"/>
<dbReference type="RefSeq" id="XP_062636009.1">
    <property type="nucleotide sequence ID" value="XM_062781124.1"/>
</dbReference>
<dbReference type="EMBL" id="MU853595">
    <property type="protein sequence ID" value="KAK4142638.1"/>
    <property type="molecule type" value="Genomic_DNA"/>
</dbReference>
<dbReference type="PANTHER" id="PTHR43586">
    <property type="entry name" value="CYSTEINE DESULFURASE"/>
    <property type="match status" value="1"/>
</dbReference>
<evidence type="ECO:0000313" key="2">
    <source>
        <dbReference type="EMBL" id="KAK4142638.1"/>
    </source>
</evidence>
<proteinExistence type="predicted"/>